<sequence length="154" mass="17167">MMNLPNVLRPARVMALAVASAGVWALSGAASLAQARDDVYWSIGVNSPGVSVGVTNTRPVAVYPAPVIVHSPPPVVYAPPPVIYSPPPSRSVRPVVVHQAPVVVYGPPPHRRHWDDHPGRGHKHGHRHWRDDDDRHDRRWDRDDDRRGGRYYQN</sequence>
<evidence type="ECO:0000313" key="4">
    <source>
        <dbReference type="Proteomes" id="UP001596495"/>
    </source>
</evidence>
<feature type="region of interest" description="Disordered" evidence="1">
    <location>
        <begin position="106"/>
        <end position="154"/>
    </location>
</feature>
<feature type="signal peptide" evidence="2">
    <location>
        <begin position="1"/>
        <end position="25"/>
    </location>
</feature>
<name>A0ABW2R820_9BURK</name>
<evidence type="ECO:0000256" key="2">
    <source>
        <dbReference type="SAM" id="SignalP"/>
    </source>
</evidence>
<evidence type="ECO:0000313" key="3">
    <source>
        <dbReference type="EMBL" id="MFC7434209.1"/>
    </source>
</evidence>
<evidence type="ECO:0008006" key="5">
    <source>
        <dbReference type="Google" id="ProtNLM"/>
    </source>
</evidence>
<dbReference type="EMBL" id="JBHTBX010000003">
    <property type="protein sequence ID" value="MFC7434209.1"/>
    <property type="molecule type" value="Genomic_DNA"/>
</dbReference>
<dbReference type="RefSeq" id="WP_382255249.1">
    <property type="nucleotide sequence ID" value="NZ_JBHTBX010000003.1"/>
</dbReference>
<protein>
    <recommendedName>
        <fullName evidence="5">PXPV repeat-containing protein</fullName>
    </recommendedName>
</protein>
<keyword evidence="4" id="KW-1185">Reference proteome</keyword>
<comment type="caution">
    <text evidence="3">The sequence shown here is derived from an EMBL/GenBank/DDBJ whole genome shotgun (WGS) entry which is preliminary data.</text>
</comment>
<evidence type="ECO:0000256" key="1">
    <source>
        <dbReference type="SAM" id="MobiDB-lite"/>
    </source>
</evidence>
<dbReference type="Proteomes" id="UP001596495">
    <property type="component" value="Unassembled WGS sequence"/>
</dbReference>
<reference evidence="4" key="1">
    <citation type="journal article" date="2019" name="Int. J. Syst. Evol. Microbiol.">
        <title>The Global Catalogue of Microorganisms (GCM) 10K type strain sequencing project: providing services to taxonomists for standard genome sequencing and annotation.</title>
        <authorList>
            <consortium name="The Broad Institute Genomics Platform"/>
            <consortium name="The Broad Institute Genome Sequencing Center for Infectious Disease"/>
            <person name="Wu L."/>
            <person name="Ma J."/>
        </authorList>
    </citation>
    <scope>NUCLEOTIDE SEQUENCE [LARGE SCALE GENOMIC DNA]</scope>
    <source>
        <strain evidence="4">CCUG 54518</strain>
    </source>
</reference>
<accession>A0ABW2R820</accession>
<gene>
    <name evidence="3" type="ORF">ACFQNJ_06755</name>
</gene>
<proteinExistence type="predicted"/>
<feature type="chain" id="PRO_5047147436" description="PXPV repeat-containing protein" evidence="2">
    <location>
        <begin position="26"/>
        <end position="154"/>
    </location>
</feature>
<organism evidence="3 4">
    <name type="scientific">Hydrogenophaga bisanensis</name>
    <dbReference type="NCBI Taxonomy" id="439611"/>
    <lineage>
        <taxon>Bacteria</taxon>
        <taxon>Pseudomonadati</taxon>
        <taxon>Pseudomonadota</taxon>
        <taxon>Betaproteobacteria</taxon>
        <taxon>Burkholderiales</taxon>
        <taxon>Comamonadaceae</taxon>
        <taxon>Hydrogenophaga</taxon>
    </lineage>
</organism>
<feature type="compositionally biased region" description="Basic and acidic residues" evidence="1">
    <location>
        <begin position="129"/>
        <end position="148"/>
    </location>
</feature>
<keyword evidence="2" id="KW-0732">Signal</keyword>